<dbReference type="Proteomes" id="UP000615687">
    <property type="component" value="Unassembled WGS sequence"/>
</dbReference>
<keyword evidence="3" id="KW-1185">Reference proteome</keyword>
<keyword evidence="1" id="KW-0812">Transmembrane</keyword>
<evidence type="ECO:0000313" key="3">
    <source>
        <dbReference type="Proteomes" id="UP000615687"/>
    </source>
</evidence>
<dbReference type="RefSeq" id="WP_192106417.1">
    <property type="nucleotide sequence ID" value="NZ_JACYXJ010000001.1"/>
</dbReference>
<feature type="transmembrane region" description="Helical" evidence="1">
    <location>
        <begin position="81"/>
        <end position="106"/>
    </location>
</feature>
<gene>
    <name evidence="2" type="ORF">IG617_00715</name>
</gene>
<dbReference type="InterPro" id="IPR046157">
    <property type="entry name" value="DUF6159"/>
</dbReference>
<organism evidence="2 3">
    <name type="scientific">Roseibium polysiphoniae</name>
    <dbReference type="NCBI Taxonomy" id="2571221"/>
    <lineage>
        <taxon>Bacteria</taxon>
        <taxon>Pseudomonadati</taxon>
        <taxon>Pseudomonadota</taxon>
        <taxon>Alphaproteobacteria</taxon>
        <taxon>Hyphomicrobiales</taxon>
        <taxon>Stappiaceae</taxon>
        <taxon>Roseibium</taxon>
    </lineage>
</organism>
<protein>
    <recommendedName>
        <fullName evidence="4">DUF4013 domain-containing protein</fullName>
    </recommendedName>
</protein>
<feature type="transmembrane region" description="Helical" evidence="1">
    <location>
        <begin position="30"/>
        <end position="52"/>
    </location>
</feature>
<dbReference type="Pfam" id="PF19656">
    <property type="entry name" value="DUF6159"/>
    <property type="match status" value="1"/>
</dbReference>
<evidence type="ECO:0000256" key="1">
    <source>
        <dbReference type="SAM" id="Phobius"/>
    </source>
</evidence>
<feature type="transmembrane region" description="Helical" evidence="1">
    <location>
        <begin position="127"/>
        <end position="144"/>
    </location>
</feature>
<reference evidence="2 3" key="1">
    <citation type="submission" date="2020-09" db="EMBL/GenBank/DDBJ databases">
        <title>The genome sequence of type strain Labrenzia polysiphoniae KACC 19711.</title>
        <authorList>
            <person name="Liu Y."/>
        </authorList>
    </citation>
    <scope>NUCLEOTIDE SEQUENCE [LARGE SCALE GENOMIC DNA]</scope>
    <source>
        <strain evidence="2 3">KACC 19711</strain>
    </source>
</reference>
<proteinExistence type="predicted"/>
<sequence>MFEKFSKSIETAFSLGGICWKVLMLDKEMLIFPILSTLAVFGLLGGIFWPMWSSGEFETFVNSFESEADFQNDPRVIIGGFLIYFACSFIVIFFNAALLTCAMIRFAGGDPTVMDGLRSSCRNIHQIFVWSLFASTIGYIIQMIESRFDGLARLFIGAIGTAWAIAIYFAIPVLVVDRVGPIEAVKRSVSAMRKTWGTALASHAGLAGLGTLAGIIGFLLIAAGGVRFVDQPSVAYSLWAAAILWFTATTLIITTLSSILKAALYIYAVEGVVPQYFDERTIRSAFGKKDS</sequence>
<feature type="transmembrane region" description="Helical" evidence="1">
    <location>
        <begin position="196"/>
        <end position="222"/>
    </location>
</feature>
<keyword evidence="1" id="KW-0472">Membrane</keyword>
<feature type="transmembrane region" description="Helical" evidence="1">
    <location>
        <begin position="150"/>
        <end position="175"/>
    </location>
</feature>
<accession>A0ABR9C792</accession>
<evidence type="ECO:0008006" key="4">
    <source>
        <dbReference type="Google" id="ProtNLM"/>
    </source>
</evidence>
<dbReference type="EMBL" id="JACYXJ010000001">
    <property type="protein sequence ID" value="MBD8874792.1"/>
    <property type="molecule type" value="Genomic_DNA"/>
</dbReference>
<name>A0ABR9C792_9HYPH</name>
<keyword evidence="1" id="KW-1133">Transmembrane helix</keyword>
<feature type="transmembrane region" description="Helical" evidence="1">
    <location>
        <begin position="234"/>
        <end position="256"/>
    </location>
</feature>
<evidence type="ECO:0000313" key="2">
    <source>
        <dbReference type="EMBL" id="MBD8874792.1"/>
    </source>
</evidence>
<comment type="caution">
    <text evidence="2">The sequence shown here is derived from an EMBL/GenBank/DDBJ whole genome shotgun (WGS) entry which is preliminary data.</text>
</comment>